<proteinExistence type="predicted"/>
<protein>
    <submittedName>
        <fullName evidence="2">Uncharacterized protein</fullName>
    </submittedName>
</protein>
<dbReference type="EMBL" id="OZ035830">
    <property type="protein sequence ID" value="CAL1612656.1"/>
    <property type="molecule type" value="Genomic_DNA"/>
</dbReference>
<reference evidence="2 3" key="1">
    <citation type="submission" date="2024-04" db="EMBL/GenBank/DDBJ databases">
        <authorList>
            <person name="Waldvogel A.-M."/>
            <person name="Schoenle A."/>
        </authorList>
    </citation>
    <scope>NUCLEOTIDE SEQUENCE [LARGE SCALE GENOMIC DNA]</scope>
</reference>
<gene>
    <name evidence="2" type="ORF">KC01_LOCUS38960</name>
</gene>
<sequence length="83" mass="9268">MRKSEVELDSHSQRRLIAMQPTTPPITATQSHFHNPLGSACSRERGYFTTGGVRPETRGSRVTWRHRGDAGTEQLCPGLYTSI</sequence>
<evidence type="ECO:0000313" key="3">
    <source>
        <dbReference type="Proteomes" id="UP001497482"/>
    </source>
</evidence>
<feature type="region of interest" description="Disordered" evidence="1">
    <location>
        <begin position="37"/>
        <end position="66"/>
    </location>
</feature>
<dbReference type="AlphaFoldDB" id="A0AAV2MGZ7"/>
<keyword evidence="3" id="KW-1185">Reference proteome</keyword>
<accession>A0AAV2MGZ7</accession>
<organism evidence="2 3">
    <name type="scientific">Knipowitschia caucasica</name>
    <name type="common">Caucasian dwarf goby</name>
    <name type="synonym">Pomatoschistus caucasicus</name>
    <dbReference type="NCBI Taxonomy" id="637954"/>
    <lineage>
        <taxon>Eukaryota</taxon>
        <taxon>Metazoa</taxon>
        <taxon>Chordata</taxon>
        <taxon>Craniata</taxon>
        <taxon>Vertebrata</taxon>
        <taxon>Euteleostomi</taxon>
        <taxon>Actinopterygii</taxon>
        <taxon>Neopterygii</taxon>
        <taxon>Teleostei</taxon>
        <taxon>Neoteleostei</taxon>
        <taxon>Acanthomorphata</taxon>
        <taxon>Gobiaria</taxon>
        <taxon>Gobiiformes</taxon>
        <taxon>Gobioidei</taxon>
        <taxon>Gobiidae</taxon>
        <taxon>Gobiinae</taxon>
        <taxon>Knipowitschia</taxon>
    </lineage>
</organism>
<evidence type="ECO:0000313" key="2">
    <source>
        <dbReference type="EMBL" id="CAL1612656.1"/>
    </source>
</evidence>
<name>A0AAV2MGZ7_KNICA</name>
<evidence type="ECO:0000256" key="1">
    <source>
        <dbReference type="SAM" id="MobiDB-lite"/>
    </source>
</evidence>
<dbReference type="Proteomes" id="UP001497482">
    <property type="component" value="Chromosome 8"/>
</dbReference>